<dbReference type="AlphaFoldDB" id="E8TIR7"/>
<accession>E8TIR7</accession>
<sequence>MGYKPTRHKPREAALIRWIINGFGTQRRRRW</sequence>
<dbReference type="EMBL" id="CP002447">
    <property type="protein sequence ID" value="ADV14872.1"/>
    <property type="molecule type" value="Genomic_DNA"/>
</dbReference>
<reference evidence="2" key="1">
    <citation type="submission" date="2011-01" db="EMBL/GenBank/DDBJ databases">
        <title>Complete sequence of chromosome of Mesorhizobium ciceri bv. biserrulae WSM1271.</title>
        <authorList>
            <person name="Lucas S."/>
            <person name="Copeland A."/>
            <person name="Lapidus A."/>
            <person name="Cheng J.-F."/>
            <person name="Goodwin L."/>
            <person name="Pitluck S."/>
            <person name="Teshima H."/>
            <person name="Detter J.C."/>
            <person name="Han C."/>
            <person name="Tapia R."/>
            <person name="Land M."/>
            <person name="Hauser L."/>
            <person name="Kyrpides N."/>
            <person name="Ivanova N."/>
            <person name="Nandasena K."/>
            <person name="Reeve W.G."/>
            <person name="Howieson J.G."/>
            <person name="O'Hara G."/>
            <person name="Tiwari R.P."/>
            <person name="Woyke T."/>
        </authorList>
    </citation>
    <scope>NUCLEOTIDE SEQUENCE [LARGE SCALE GENOMIC DNA]</scope>
    <source>
        <strain evidence="2">HAMBI 2942 / LMG 23838 / WSM1271</strain>
    </source>
</reference>
<dbReference type="KEGG" id="mci:Mesci_5850"/>
<protein>
    <submittedName>
        <fullName evidence="1">Uncharacterized protein</fullName>
    </submittedName>
</protein>
<dbReference type="STRING" id="765698.Mesci_5850"/>
<dbReference type="OrthoDB" id="9856335at2"/>
<gene>
    <name evidence="1" type="ordered locus">Mesci_5850</name>
</gene>
<evidence type="ECO:0000313" key="1">
    <source>
        <dbReference type="EMBL" id="ADV14872.1"/>
    </source>
</evidence>
<name>E8TIR7_MESCW</name>
<organism evidence="1 2">
    <name type="scientific">Mesorhizobium ciceri biovar biserrulae (strain HAMBI 2942 / LMG 23838 / WSM1271)</name>
    <dbReference type="NCBI Taxonomy" id="765698"/>
    <lineage>
        <taxon>Bacteria</taxon>
        <taxon>Pseudomonadati</taxon>
        <taxon>Pseudomonadota</taxon>
        <taxon>Alphaproteobacteria</taxon>
        <taxon>Hyphomicrobiales</taxon>
        <taxon>Phyllobacteriaceae</taxon>
        <taxon>Mesorhizobium</taxon>
    </lineage>
</organism>
<proteinExistence type="predicted"/>
<evidence type="ECO:0000313" key="2">
    <source>
        <dbReference type="Proteomes" id="UP000007471"/>
    </source>
</evidence>
<dbReference type="HOGENOM" id="CLU_3397366_0_0_5"/>
<dbReference type="Proteomes" id="UP000007471">
    <property type="component" value="Chromosome"/>
</dbReference>